<dbReference type="STRING" id="99656.SAMN05421659_101479"/>
<reference evidence="3 4" key="1">
    <citation type="submission" date="2016-10" db="EMBL/GenBank/DDBJ databases">
        <authorList>
            <person name="de Groot N.N."/>
        </authorList>
    </citation>
    <scope>NUCLEOTIDE SEQUENCE [LARGE SCALE GENOMIC DNA]</scope>
    <source>
        <strain evidence="3 4">DSM 9179</strain>
    </source>
</reference>
<dbReference type="Gene3D" id="3.10.620.30">
    <property type="match status" value="1"/>
</dbReference>
<evidence type="ECO:0000313" key="3">
    <source>
        <dbReference type="EMBL" id="SEV87079.1"/>
    </source>
</evidence>
<dbReference type="Pfam" id="PF01841">
    <property type="entry name" value="Transglut_core"/>
    <property type="match status" value="1"/>
</dbReference>
<dbReference type="InterPro" id="IPR038765">
    <property type="entry name" value="Papain-like_cys_pep_sf"/>
</dbReference>
<evidence type="ECO:0000256" key="1">
    <source>
        <dbReference type="SAM" id="MobiDB-lite"/>
    </source>
</evidence>
<dbReference type="GO" id="GO:0005737">
    <property type="term" value="C:cytoplasm"/>
    <property type="evidence" value="ECO:0007669"/>
    <property type="project" value="TreeGrafter"/>
</dbReference>
<organism evidence="3 4">
    <name type="scientific">[Clostridium] fimetarium</name>
    <dbReference type="NCBI Taxonomy" id="99656"/>
    <lineage>
        <taxon>Bacteria</taxon>
        <taxon>Bacillati</taxon>
        <taxon>Bacillota</taxon>
        <taxon>Clostridia</taxon>
        <taxon>Lachnospirales</taxon>
        <taxon>Lachnospiraceae</taxon>
    </lineage>
</organism>
<feature type="domain" description="Transglutaminase-like" evidence="2">
    <location>
        <begin position="219"/>
        <end position="308"/>
    </location>
</feature>
<dbReference type="PANTHER" id="PTHR46333:SF2">
    <property type="entry name" value="CYTOKINESIS PROTEIN 3"/>
    <property type="match status" value="1"/>
</dbReference>
<dbReference type="Proteomes" id="UP000199701">
    <property type="component" value="Unassembled WGS sequence"/>
</dbReference>
<evidence type="ECO:0000313" key="4">
    <source>
        <dbReference type="Proteomes" id="UP000199701"/>
    </source>
</evidence>
<dbReference type="PANTHER" id="PTHR46333">
    <property type="entry name" value="CYTOKINESIS PROTEIN 3"/>
    <property type="match status" value="1"/>
</dbReference>
<sequence length="351" mass="38780">MKILKRLLAVSFGLMTVLCIAFIYDNVSNKSQDYVNIMKYVNSAATQAVINFDDALQKVTKSVNTTSASDVIGNLKSDLKITDGKGNLVSDSANAQDTTTKPATSSSGTSSFPEKMYPYRAMLTSTQQAVYDQVYDNAMKINASFNISGSIDSSGLTNVMTAIYNDHPELFWMDTSYSYGYTTKGTVVSIVLEFNDTVNNFTASKNKFDNVANSIIAKTTGLTSDLEKEKMVYKSLMNIDTYDENSLLNQSAYSAMVNGSSVCAGYSRAFQYIMMQIGIPCYFCSGYANNGNHAWNIVKLNDNYYNLDLSWDDSIGDASNTFSFQYFNIADSVFSSTHTRRDMSVKLPVCK</sequence>
<dbReference type="OrthoDB" id="9788327at2"/>
<gene>
    <name evidence="3" type="ORF">SAMN05421659_101479</name>
</gene>
<name>A0A1I0MFQ0_9FIRM</name>
<dbReference type="RefSeq" id="WP_092450153.1">
    <property type="nucleotide sequence ID" value="NZ_FOJI01000001.1"/>
</dbReference>
<dbReference type="EMBL" id="FOJI01000001">
    <property type="protein sequence ID" value="SEV87079.1"/>
    <property type="molecule type" value="Genomic_DNA"/>
</dbReference>
<protein>
    <submittedName>
        <fullName evidence="3">Transglutaminase-like superfamily protein</fullName>
    </submittedName>
</protein>
<dbReference type="AlphaFoldDB" id="A0A1I0MFQ0"/>
<accession>A0A1I0MFQ0</accession>
<keyword evidence="4" id="KW-1185">Reference proteome</keyword>
<dbReference type="SUPFAM" id="SSF54001">
    <property type="entry name" value="Cysteine proteinases"/>
    <property type="match status" value="1"/>
</dbReference>
<evidence type="ECO:0000259" key="2">
    <source>
        <dbReference type="Pfam" id="PF01841"/>
    </source>
</evidence>
<dbReference type="InterPro" id="IPR002931">
    <property type="entry name" value="Transglutaminase-like"/>
</dbReference>
<proteinExistence type="predicted"/>
<feature type="region of interest" description="Disordered" evidence="1">
    <location>
        <begin position="90"/>
        <end position="111"/>
    </location>
</feature>
<dbReference type="InterPro" id="IPR052557">
    <property type="entry name" value="CAP/Cytokinesis_protein"/>
</dbReference>